<dbReference type="PANTHER" id="PTHR23149">
    <property type="entry name" value="G PATCH DOMAIN CONTAINING PROTEIN"/>
    <property type="match status" value="1"/>
</dbReference>
<comment type="subcellular location">
    <subcellularLocation>
        <location evidence="1">Nucleus</location>
        <location evidence="1">Nucleolus</location>
    </subcellularLocation>
</comment>
<dbReference type="EMBL" id="KZ107838">
    <property type="protein sequence ID" value="OSS53699.1"/>
    <property type="molecule type" value="Genomic_DNA"/>
</dbReference>
<evidence type="ECO:0000256" key="5">
    <source>
        <dbReference type="ARBA" id="ARBA00038007"/>
    </source>
</evidence>
<dbReference type="InParanoid" id="A0A1Y2MD53"/>
<evidence type="ECO:0000256" key="4">
    <source>
        <dbReference type="ARBA" id="ARBA00023242"/>
    </source>
</evidence>
<dbReference type="STRING" id="105696.A0A1Y2MD53"/>
<sequence>MQPSQGQSSLSSIRQSELKYYWWRSKSVVNFCHAREGWPRRPHMWIELLARLSTKILADFRERSYSTTGLEQTDVKMGLAQQKNRSKISNDPQNTHWANNTERFGHKILASQGWKAGDTLGAKDAAHEAHYTQASQSHIRVFLKDDNLGLGAKRGSERAENFGLAGLESILGRLNGREEEVKKEEARREEIEKRAYVFRKFGSMNFISGGFLVGDKLVPRSEVKLEPKIKEEPDSDDGAGKKRKREAADATEDGSSDQKLKRKKKSMDLRDEAEKQDKKSKKEKKDKKDKKDKSSKKIKKEKNSSDPEPMSDDAPTPASDPEPLTDKARRKAEKKARKEEKKLKKALKKAAKAAKKSKDDDSSSESSDDDTTPSSSVPATGASTPSFVPRGVQTARHRHIMMKKRASMDPQALKEIFMIKTPVA</sequence>
<keyword evidence="3" id="KW-0698">rRNA processing</keyword>
<dbReference type="InterPro" id="IPR000467">
    <property type="entry name" value="G_patch_dom"/>
</dbReference>
<evidence type="ECO:0000256" key="6">
    <source>
        <dbReference type="ARBA" id="ARBA00041961"/>
    </source>
</evidence>
<evidence type="ECO:0000259" key="9">
    <source>
        <dbReference type="PROSITE" id="PS50174"/>
    </source>
</evidence>
<evidence type="ECO:0000256" key="8">
    <source>
        <dbReference type="SAM" id="MobiDB-lite"/>
    </source>
</evidence>
<feature type="compositionally biased region" description="Acidic residues" evidence="8">
    <location>
        <begin position="362"/>
        <end position="371"/>
    </location>
</feature>
<dbReference type="GO" id="GO:0003676">
    <property type="term" value="F:nucleic acid binding"/>
    <property type="evidence" value="ECO:0007669"/>
    <property type="project" value="InterPro"/>
</dbReference>
<dbReference type="OMA" id="WANNTER"/>
<name>A0A1Y2MD53_EPING</name>
<dbReference type="PROSITE" id="PS50174">
    <property type="entry name" value="G_PATCH"/>
    <property type="match status" value="1"/>
</dbReference>
<feature type="domain" description="G-patch" evidence="9">
    <location>
        <begin position="101"/>
        <end position="155"/>
    </location>
</feature>
<keyword evidence="4" id="KW-0539">Nucleus</keyword>
<reference evidence="10 11" key="1">
    <citation type="journal article" date="2017" name="Genome Announc.">
        <title>Genome sequence of the saprophytic ascomycete Epicoccum nigrum ICMP 19927 strain isolated from New Zealand.</title>
        <authorList>
            <person name="Fokin M."/>
            <person name="Fleetwood D."/>
            <person name="Weir B.S."/>
            <person name="Villas-Boas S.G."/>
        </authorList>
    </citation>
    <scope>NUCLEOTIDE SEQUENCE [LARGE SCALE GENOMIC DNA]</scope>
    <source>
        <strain evidence="10 11">ICMP 19927</strain>
    </source>
</reference>
<feature type="region of interest" description="Disordered" evidence="8">
    <location>
        <begin position="224"/>
        <end position="396"/>
    </location>
</feature>
<evidence type="ECO:0000256" key="1">
    <source>
        <dbReference type="ARBA" id="ARBA00004604"/>
    </source>
</evidence>
<evidence type="ECO:0000256" key="3">
    <source>
        <dbReference type="ARBA" id="ARBA00022552"/>
    </source>
</evidence>
<keyword evidence="2" id="KW-0690">Ribosome biogenesis</keyword>
<dbReference type="AlphaFoldDB" id="A0A1Y2MD53"/>
<feature type="compositionally biased region" description="Basic and acidic residues" evidence="8">
    <location>
        <begin position="266"/>
        <end position="277"/>
    </location>
</feature>
<accession>A0A1Y2MD53</accession>
<comment type="similarity">
    <text evidence="5">Belongs to the PINX1 family.</text>
</comment>
<dbReference type="Proteomes" id="UP000193240">
    <property type="component" value="Unassembled WGS sequence"/>
</dbReference>
<dbReference type="GO" id="GO:0006364">
    <property type="term" value="P:rRNA processing"/>
    <property type="evidence" value="ECO:0007669"/>
    <property type="project" value="UniProtKB-KW"/>
</dbReference>
<proteinExistence type="inferred from homology"/>
<organism evidence="10 11">
    <name type="scientific">Epicoccum nigrum</name>
    <name type="common">Soil fungus</name>
    <name type="synonym">Epicoccum purpurascens</name>
    <dbReference type="NCBI Taxonomy" id="105696"/>
    <lineage>
        <taxon>Eukaryota</taxon>
        <taxon>Fungi</taxon>
        <taxon>Dikarya</taxon>
        <taxon>Ascomycota</taxon>
        <taxon>Pezizomycotina</taxon>
        <taxon>Dothideomycetes</taxon>
        <taxon>Pleosporomycetidae</taxon>
        <taxon>Pleosporales</taxon>
        <taxon>Pleosporineae</taxon>
        <taxon>Didymellaceae</taxon>
        <taxon>Epicoccum</taxon>
    </lineage>
</organism>
<feature type="compositionally biased region" description="Basic residues" evidence="8">
    <location>
        <begin position="343"/>
        <end position="355"/>
    </location>
</feature>
<protein>
    <recommendedName>
        <fullName evidence="6">PinX1-related protein 1</fullName>
    </recommendedName>
</protein>
<evidence type="ECO:0000313" key="11">
    <source>
        <dbReference type="Proteomes" id="UP000193240"/>
    </source>
</evidence>
<gene>
    <name evidence="10" type="ORF">B5807_01626</name>
</gene>
<feature type="compositionally biased region" description="Polar residues" evidence="8">
    <location>
        <begin position="372"/>
        <end position="386"/>
    </location>
</feature>
<comment type="function">
    <text evidence="7">Involved in rRNA-processing at A0, A1 and A2 sites and negatively regulates telomerase.</text>
</comment>
<dbReference type="GO" id="GO:0005730">
    <property type="term" value="C:nucleolus"/>
    <property type="evidence" value="ECO:0007669"/>
    <property type="project" value="UniProtKB-SubCell"/>
</dbReference>
<keyword evidence="11" id="KW-1185">Reference proteome</keyword>
<evidence type="ECO:0000256" key="7">
    <source>
        <dbReference type="ARBA" id="ARBA00043878"/>
    </source>
</evidence>
<feature type="compositionally biased region" description="Basic residues" evidence="8">
    <location>
        <begin position="278"/>
        <end position="300"/>
    </location>
</feature>
<dbReference type="InterPro" id="IPR050656">
    <property type="entry name" value="PINX1"/>
</dbReference>
<dbReference type="SMART" id="SM00443">
    <property type="entry name" value="G_patch"/>
    <property type="match status" value="1"/>
</dbReference>
<evidence type="ECO:0000256" key="2">
    <source>
        <dbReference type="ARBA" id="ARBA00022517"/>
    </source>
</evidence>
<evidence type="ECO:0000313" key="10">
    <source>
        <dbReference type="EMBL" id="OSS53699.1"/>
    </source>
</evidence>
<dbReference type="Pfam" id="PF01585">
    <property type="entry name" value="G-patch"/>
    <property type="match status" value="1"/>
</dbReference>
<dbReference type="PANTHER" id="PTHR23149:SF31">
    <property type="entry name" value="PROTEIN PXR1"/>
    <property type="match status" value="1"/>
</dbReference>